<keyword evidence="1" id="KW-0175">Coiled coil</keyword>
<reference evidence="3" key="1">
    <citation type="submission" date="2018-06" db="EMBL/GenBank/DDBJ databases">
        <title>Genome assembly of Danube salmon.</title>
        <authorList>
            <person name="Macqueen D.J."/>
            <person name="Gundappa M.K."/>
        </authorList>
    </citation>
    <scope>NUCLEOTIDE SEQUENCE [LARGE SCALE GENOMIC DNA]</scope>
</reference>
<dbReference type="STRING" id="62062.ENSHHUP00000046402"/>
<reference evidence="2" key="3">
    <citation type="submission" date="2025-09" db="UniProtKB">
        <authorList>
            <consortium name="Ensembl"/>
        </authorList>
    </citation>
    <scope>IDENTIFICATION</scope>
</reference>
<dbReference type="Ensembl" id="ENSHHUT00000048112.1">
    <property type="protein sequence ID" value="ENSHHUP00000046402.1"/>
    <property type="gene ID" value="ENSHHUG00000028246.1"/>
</dbReference>
<protein>
    <recommendedName>
        <fullName evidence="4">Coiled-coil domain containing 122</fullName>
    </recommendedName>
</protein>
<keyword evidence="3" id="KW-1185">Reference proteome</keyword>
<organism evidence="2 3">
    <name type="scientific">Hucho hucho</name>
    <name type="common">huchen</name>
    <dbReference type="NCBI Taxonomy" id="62062"/>
    <lineage>
        <taxon>Eukaryota</taxon>
        <taxon>Metazoa</taxon>
        <taxon>Chordata</taxon>
        <taxon>Craniata</taxon>
        <taxon>Vertebrata</taxon>
        <taxon>Euteleostomi</taxon>
        <taxon>Actinopterygii</taxon>
        <taxon>Neopterygii</taxon>
        <taxon>Teleostei</taxon>
        <taxon>Protacanthopterygii</taxon>
        <taxon>Salmoniformes</taxon>
        <taxon>Salmonidae</taxon>
        <taxon>Salmoninae</taxon>
        <taxon>Hucho</taxon>
    </lineage>
</organism>
<evidence type="ECO:0000313" key="2">
    <source>
        <dbReference type="Ensembl" id="ENSHHUP00000046402.1"/>
    </source>
</evidence>
<reference evidence="2" key="2">
    <citation type="submission" date="2025-08" db="UniProtKB">
        <authorList>
            <consortium name="Ensembl"/>
        </authorList>
    </citation>
    <scope>IDENTIFICATION</scope>
</reference>
<dbReference type="AlphaFoldDB" id="A0A4W5N6T9"/>
<name>A0A4W5N6T9_9TELE</name>
<accession>A0A4W5N6T9</accession>
<dbReference type="Proteomes" id="UP000314982">
    <property type="component" value="Unassembled WGS sequence"/>
</dbReference>
<dbReference type="GeneTree" id="ENSGT00390000005130"/>
<evidence type="ECO:0000256" key="1">
    <source>
        <dbReference type="SAM" id="Coils"/>
    </source>
</evidence>
<evidence type="ECO:0008006" key="4">
    <source>
        <dbReference type="Google" id="ProtNLM"/>
    </source>
</evidence>
<sequence length="285" mass="33371">MTMENDVTASLPCIAVETHRGPDFSLTQALEDVSQQGYAQIVALQEKQQVLSSLQAILSDIEKKGKEAELELKSNVRQILILEGEMEHLQRHMQDLGLRSVTVYNENTELRLLIEEEEDNSSCVLAGYNTYRNKMEGHRTAVLRAESKTRAHRELVEKRDLVRVLTERREELRADLENPEGNAVKQAQKEMDDMRGQISARRKMVTERRELILKEFESHTLIKKHIEIQNRRYDAIVKRLHCQLMKAQSGHRQLSDDIYHMEREIQDLKRRLEEVYPSWLTMNRI</sequence>
<proteinExistence type="predicted"/>
<evidence type="ECO:0000313" key="3">
    <source>
        <dbReference type="Proteomes" id="UP000314982"/>
    </source>
</evidence>
<feature type="coiled-coil region" evidence="1">
    <location>
        <begin position="44"/>
        <end position="71"/>
    </location>
</feature>